<feature type="transmembrane region" description="Helical" evidence="6">
    <location>
        <begin position="91"/>
        <end position="107"/>
    </location>
</feature>
<feature type="transmembrane region" description="Helical" evidence="6">
    <location>
        <begin position="113"/>
        <end position="133"/>
    </location>
</feature>
<evidence type="ECO:0000256" key="4">
    <source>
        <dbReference type="ARBA" id="ARBA00022989"/>
    </source>
</evidence>
<evidence type="ECO:0000256" key="3">
    <source>
        <dbReference type="ARBA" id="ARBA00022692"/>
    </source>
</evidence>
<feature type="transmembrane region" description="Helical" evidence="6">
    <location>
        <begin position="12"/>
        <end position="38"/>
    </location>
</feature>
<sequence>MSQSNSEMPFWMDALLLPFLNIMTAFVVMVGIFLVIGVDPVEAGEILLFGAFGYGEGIGYTLYYMTNFVFTGLAVAVAFHAGLFNIGGEGQAYLGGLGAGLVCLLLAEWLPGLLVIPIAILGAALFGAAWAYIPAYLQAYRGSHIVITTIMFNFLAASLMVYLMVNVLNDPSKMSPESVTFPDSVWLPQMHELFAMFGVEIESSPLNVSIFLALLASVFVWIFIWYTRWGYQLRTTGSNASAAIYAGIKPPRVIVLSMCISGALAGMVGVNEILGVNHRLMLDFHVGYGFAGIAVALMGRNHPIGIILAALLFGVLSQGGQELAFEMSNITRDIVVVMQGLVILFCGALEFMYRPWLMKLYLASKGENNAQEVTS</sequence>
<feature type="transmembrane region" description="Helical" evidence="6">
    <location>
        <begin position="253"/>
        <end position="274"/>
    </location>
</feature>
<feature type="transmembrane region" description="Helical" evidence="6">
    <location>
        <begin position="286"/>
        <end position="313"/>
    </location>
</feature>
<dbReference type="GO" id="GO:0022857">
    <property type="term" value="F:transmembrane transporter activity"/>
    <property type="evidence" value="ECO:0007669"/>
    <property type="project" value="InterPro"/>
</dbReference>
<organism evidence="7 8">
    <name type="scientific">Leucothrix arctica</name>
    <dbReference type="NCBI Taxonomy" id="1481894"/>
    <lineage>
        <taxon>Bacteria</taxon>
        <taxon>Pseudomonadati</taxon>
        <taxon>Pseudomonadota</taxon>
        <taxon>Gammaproteobacteria</taxon>
        <taxon>Thiotrichales</taxon>
        <taxon>Thiotrichaceae</taxon>
        <taxon>Leucothrix</taxon>
    </lineage>
</organism>
<keyword evidence="5 6" id="KW-0472">Membrane</keyword>
<dbReference type="PANTHER" id="PTHR47089">
    <property type="entry name" value="ABC TRANSPORTER, PERMEASE PROTEIN"/>
    <property type="match status" value="1"/>
</dbReference>
<keyword evidence="2" id="KW-1003">Cell membrane</keyword>
<dbReference type="PANTHER" id="PTHR47089:SF1">
    <property type="entry name" value="GUANOSINE ABC TRANSPORTER PERMEASE PROTEIN NUPP"/>
    <property type="match status" value="1"/>
</dbReference>
<keyword evidence="3 6" id="KW-0812">Transmembrane</keyword>
<dbReference type="Proteomes" id="UP000245506">
    <property type="component" value="Unassembled WGS sequence"/>
</dbReference>
<evidence type="ECO:0000313" key="7">
    <source>
        <dbReference type="EMBL" id="PWQ94234.1"/>
    </source>
</evidence>
<keyword evidence="4 6" id="KW-1133">Transmembrane helix</keyword>
<evidence type="ECO:0000256" key="1">
    <source>
        <dbReference type="ARBA" id="ARBA00004429"/>
    </source>
</evidence>
<dbReference type="RefSeq" id="WP_109825001.1">
    <property type="nucleotide sequence ID" value="NZ_QGKL01000041.1"/>
</dbReference>
<dbReference type="AlphaFoldDB" id="A0A317C6I5"/>
<comment type="caution">
    <text evidence="7">The sequence shown here is derived from an EMBL/GenBank/DDBJ whole genome shotgun (WGS) entry which is preliminary data.</text>
</comment>
<proteinExistence type="predicted"/>
<reference evidence="7 8" key="1">
    <citation type="submission" date="2018-05" db="EMBL/GenBank/DDBJ databases">
        <title>Leucothrix arctica sp. nov., isolated from Arctic seawater.</title>
        <authorList>
            <person name="Choi A."/>
            <person name="Baek K."/>
        </authorList>
    </citation>
    <scope>NUCLEOTIDE SEQUENCE [LARGE SCALE GENOMIC DNA]</scope>
    <source>
        <strain evidence="7 8">IMCC9719</strain>
    </source>
</reference>
<evidence type="ECO:0000313" key="8">
    <source>
        <dbReference type="Proteomes" id="UP000245506"/>
    </source>
</evidence>
<gene>
    <name evidence="7" type="ORF">DKT75_17010</name>
</gene>
<name>A0A317C6I5_9GAMM</name>
<feature type="transmembrane region" description="Helical" evidence="6">
    <location>
        <begin position="145"/>
        <end position="165"/>
    </location>
</feature>
<evidence type="ECO:0000256" key="6">
    <source>
        <dbReference type="SAM" id="Phobius"/>
    </source>
</evidence>
<dbReference type="OrthoDB" id="45037at2"/>
<evidence type="ECO:0000256" key="2">
    <source>
        <dbReference type="ARBA" id="ARBA00022475"/>
    </source>
</evidence>
<feature type="transmembrane region" description="Helical" evidence="6">
    <location>
        <begin position="206"/>
        <end position="226"/>
    </location>
</feature>
<keyword evidence="8" id="KW-1185">Reference proteome</keyword>
<dbReference type="GO" id="GO:0005886">
    <property type="term" value="C:plasma membrane"/>
    <property type="evidence" value="ECO:0007669"/>
    <property type="project" value="UniProtKB-SubCell"/>
</dbReference>
<feature type="transmembrane region" description="Helical" evidence="6">
    <location>
        <begin position="58"/>
        <end position="79"/>
    </location>
</feature>
<evidence type="ECO:0000256" key="5">
    <source>
        <dbReference type="ARBA" id="ARBA00023136"/>
    </source>
</evidence>
<accession>A0A317C6I5</accession>
<protein>
    <submittedName>
        <fullName evidence="7">Sugar ABC transporter permease</fullName>
    </submittedName>
</protein>
<dbReference type="Pfam" id="PF02653">
    <property type="entry name" value="BPD_transp_2"/>
    <property type="match status" value="1"/>
</dbReference>
<dbReference type="EMBL" id="QGKL01000041">
    <property type="protein sequence ID" value="PWQ94234.1"/>
    <property type="molecule type" value="Genomic_DNA"/>
</dbReference>
<dbReference type="CDD" id="cd06580">
    <property type="entry name" value="TM_PBP1_transp_TpRbsC_like"/>
    <property type="match status" value="1"/>
</dbReference>
<dbReference type="InterPro" id="IPR001851">
    <property type="entry name" value="ABC_transp_permease"/>
</dbReference>
<feature type="transmembrane region" description="Helical" evidence="6">
    <location>
        <begin position="334"/>
        <end position="353"/>
    </location>
</feature>
<comment type="subcellular location">
    <subcellularLocation>
        <location evidence="1">Cell inner membrane</location>
        <topology evidence="1">Multi-pass membrane protein</topology>
    </subcellularLocation>
</comment>